<dbReference type="EMBL" id="BDGG01000012">
    <property type="protein sequence ID" value="GAV05395.1"/>
    <property type="molecule type" value="Genomic_DNA"/>
</dbReference>
<dbReference type="GO" id="GO:0004067">
    <property type="term" value="F:asparaginase activity"/>
    <property type="evidence" value="ECO:0007669"/>
    <property type="project" value="UniProtKB-UniRule"/>
</dbReference>
<evidence type="ECO:0000313" key="2">
    <source>
        <dbReference type="EMBL" id="GAV05395.1"/>
    </source>
</evidence>
<dbReference type="InterPro" id="IPR006034">
    <property type="entry name" value="Asparaginase/glutaminase-like"/>
</dbReference>
<dbReference type="Pfam" id="PF00710">
    <property type="entry name" value="Asparaginase"/>
    <property type="match status" value="1"/>
</dbReference>
<protein>
    <recommendedName>
        <fullName evidence="1">L-asparaginase N-terminal domain-containing protein</fullName>
    </recommendedName>
</protein>
<dbReference type="PROSITE" id="PS51732">
    <property type="entry name" value="ASN_GLN_ASE_3"/>
    <property type="match status" value="1"/>
</dbReference>
<sequence>MGGTIDKAYPKSTGGYTFEICKPAASRILQRGNVSPPSCDVRVEECIRKDSQDITDQDRRELWELCYYHHSAHLPSTDHSINDSVSRFIITHGTDTMIKTGMYLSGRLSAQQSRMIIVLVGSKLPETFKDSDADFNLGVALGAVQSMGEDRTGVYIAMNGAVLPAHHASRNEADGSFFFQD</sequence>
<evidence type="ECO:0000259" key="1">
    <source>
        <dbReference type="Pfam" id="PF00710"/>
    </source>
</evidence>
<dbReference type="AlphaFoldDB" id="A0A1D1VV92"/>
<dbReference type="Proteomes" id="UP000186922">
    <property type="component" value="Unassembled WGS sequence"/>
</dbReference>
<name>A0A1D1VV92_RAMVA</name>
<evidence type="ECO:0000313" key="3">
    <source>
        <dbReference type="Proteomes" id="UP000186922"/>
    </source>
</evidence>
<dbReference type="PIRSF" id="PIRSF500176">
    <property type="entry name" value="L_ASNase"/>
    <property type="match status" value="1"/>
</dbReference>
<dbReference type="Gene3D" id="3.40.50.1170">
    <property type="entry name" value="L-asparaginase, N-terminal domain"/>
    <property type="match status" value="1"/>
</dbReference>
<organism evidence="2 3">
    <name type="scientific">Ramazzottius varieornatus</name>
    <name type="common">Water bear</name>
    <name type="synonym">Tardigrade</name>
    <dbReference type="NCBI Taxonomy" id="947166"/>
    <lineage>
        <taxon>Eukaryota</taxon>
        <taxon>Metazoa</taxon>
        <taxon>Ecdysozoa</taxon>
        <taxon>Tardigrada</taxon>
        <taxon>Eutardigrada</taxon>
        <taxon>Parachela</taxon>
        <taxon>Hypsibioidea</taxon>
        <taxon>Ramazzottiidae</taxon>
        <taxon>Ramazzottius</taxon>
    </lineage>
</organism>
<dbReference type="InterPro" id="IPR037152">
    <property type="entry name" value="L-asparaginase_N_sf"/>
</dbReference>
<comment type="caution">
    <text evidence="2">The sequence shown here is derived from an EMBL/GenBank/DDBJ whole genome shotgun (WGS) entry which is preliminary data.</text>
</comment>
<dbReference type="InterPro" id="IPR036152">
    <property type="entry name" value="Asp/glu_Ase-like_sf"/>
</dbReference>
<feature type="domain" description="L-asparaginase N-terminal" evidence="1">
    <location>
        <begin position="1"/>
        <end position="175"/>
    </location>
</feature>
<gene>
    <name evidence="2" type="primary">RvY_15536-1</name>
    <name evidence="2" type="synonym">RvY_15536.1</name>
    <name evidence="2" type="ORF">RvY_15536</name>
</gene>
<dbReference type="OrthoDB" id="542841at2759"/>
<dbReference type="PIRSF" id="PIRSF001220">
    <property type="entry name" value="L-ASNase_gatD"/>
    <property type="match status" value="1"/>
</dbReference>
<accession>A0A1D1VV92</accession>
<dbReference type="SUPFAM" id="SSF53774">
    <property type="entry name" value="Glutaminase/Asparaginase"/>
    <property type="match status" value="1"/>
</dbReference>
<proteinExistence type="predicted"/>
<reference evidence="2 3" key="1">
    <citation type="journal article" date="2016" name="Nat. Commun.">
        <title>Extremotolerant tardigrade genome and improved radiotolerance of human cultured cells by tardigrade-unique protein.</title>
        <authorList>
            <person name="Hashimoto T."/>
            <person name="Horikawa D.D."/>
            <person name="Saito Y."/>
            <person name="Kuwahara H."/>
            <person name="Kozuka-Hata H."/>
            <person name="Shin-I T."/>
            <person name="Minakuchi Y."/>
            <person name="Ohishi K."/>
            <person name="Motoyama A."/>
            <person name="Aizu T."/>
            <person name="Enomoto A."/>
            <person name="Kondo K."/>
            <person name="Tanaka S."/>
            <person name="Hara Y."/>
            <person name="Koshikawa S."/>
            <person name="Sagara H."/>
            <person name="Miura T."/>
            <person name="Yokobori S."/>
            <person name="Miyagawa K."/>
            <person name="Suzuki Y."/>
            <person name="Kubo T."/>
            <person name="Oyama M."/>
            <person name="Kohara Y."/>
            <person name="Fujiyama A."/>
            <person name="Arakawa K."/>
            <person name="Katayama T."/>
            <person name="Toyoda A."/>
            <person name="Kunieda T."/>
        </authorList>
    </citation>
    <scope>NUCLEOTIDE SEQUENCE [LARGE SCALE GENOMIC DNA]</scope>
    <source>
        <strain evidence="2 3">YOKOZUNA-1</strain>
    </source>
</reference>
<dbReference type="InterPro" id="IPR027474">
    <property type="entry name" value="L-asparaginase_N"/>
</dbReference>
<dbReference type="STRING" id="947166.A0A1D1VV92"/>
<keyword evidence="3" id="KW-1185">Reference proteome</keyword>